<feature type="domain" description="Transposase IS116/IS110/IS902 C-terminal" evidence="1">
    <location>
        <begin position="55"/>
        <end position="137"/>
    </location>
</feature>
<dbReference type="PANTHER" id="PTHR33055:SF13">
    <property type="entry name" value="TRANSPOSASE"/>
    <property type="match status" value="1"/>
</dbReference>
<reference evidence="2 3" key="1">
    <citation type="submission" date="2020-12" db="EMBL/GenBank/DDBJ databases">
        <authorList>
            <person name="Zheng R.K."/>
            <person name="Sun C.M."/>
        </authorList>
    </citation>
    <scope>NUCLEOTIDE SEQUENCE [LARGE SCALE GENOMIC DNA]</scope>
    <source>
        <strain evidence="2 3">ZRK001</strain>
    </source>
</reference>
<dbReference type="Pfam" id="PF02371">
    <property type="entry name" value="Transposase_20"/>
    <property type="match status" value="1"/>
</dbReference>
<organism evidence="2 3">
    <name type="scientific">Martelella lutilitoris</name>
    <dbReference type="NCBI Taxonomy" id="2583532"/>
    <lineage>
        <taxon>Bacteria</taxon>
        <taxon>Pseudomonadati</taxon>
        <taxon>Pseudomonadota</taxon>
        <taxon>Alphaproteobacteria</taxon>
        <taxon>Hyphomicrobiales</taxon>
        <taxon>Aurantimonadaceae</taxon>
        <taxon>Martelella</taxon>
    </lineage>
</organism>
<dbReference type="KEGG" id="mlut:JET14_17750"/>
<dbReference type="GO" id="GO:0006313">
    <property type="term" value="P:DNA transposition"/>
    <property type="evidence" value="ECO:0007669"/>
    <property type="project" value="InterPro"/>
</dbReference>
<dbReference type="InterPro" id="IPR003346">
    <property type="entry name" value="Transposase_20"/>
</dbReference>
<accession>A0A7T7KKY4</accession>
<dbReference type="AlphaFoldDB" id="A0A7T7KKY4"/>
<protein>
    <submittedName>
        <fullName evidence="2">IS110 family transposase</fullName>
    </submittedName>
</protein>
<dbReference type="GO" id="GO:0004803">
    <property type="term" value="F:transposase activity"/>
    <property type="evidence" value="ECO:0007669"/>
    <property type="project" value="InterPro"/>
</dbReference>
<dbReference type="PANTHER" id="PTHR33055">
    <property type="entry name" value="TRANSPOSASE FOR INSERTION SEQUENCE ELEMENT IS1111A"/>
    <property type="match status" value="1"/>
</dbReference>
<evidence type="ECO:0000259" key="1">
    <source>
        <dbReference type="Pfam" id="PF02371"/>
    </source>
</evidence>
<gene>
    <name evidence="2" type="ORF">JET14_17750</name>
</gene>
<proteinExistence type="predicted"/>
<dbReference type="InterPro" id="IPR047650">
    <property type="entry name" value="Transpos_IS110"/>
</dbReference>
<sequence length="171" mass="19341">MIKARTWLKNRLDTRTLCLLRRQAKAQMALLDRQLKAIDAEIADRLSRDQARALEILQSIPGLRSFVAATILIECPQIGTMDRKQIASLAGLVLMTRQSGQWRGKAFIQGGRKFLRDALYMPALVAIRFNPDMKQKYDAMRQAGKPAKVAIIALLRKLIERANTLIKQDGK</sequence>
<dbReference type="RefSeq" id="WP_200335255.1">
    <property type="nucleotide sequence ID" value="NZ_CP066786.1"/>
</dbReference>
<evidence type="ECO:0000313" key="3">
    <source>
        <dbReference type="Proteomes" id="UP000596083"/>
    </source>
</evidence>
<evidence type="ECO:0000313" key="2">
    <source>
        <dbReference type="EMBL" id="QQM30107.1"/>
    </source>
</evidence>
<dbReference type="GO" id="GO:0003677">
    <property type="term" value="F:DNA binding"/>
    <property type="evidence" value="ECO:0007669"/>
    <property type="project" value="InterPro"/>
</dbReference>
<name>A0A7T7KKY4_9HYPH</name>
<dbReference type="EMBL" id="CP066786">
    <property type="protein sequence ID" value="QQM30107.1"/>
    <property type="molecule type" value="Genomic_DNA"/>
</dbReference>
<dbReference type="Proteomes" id="UP000596083">
    <property type="component" value="Chromosome"/>
</dbReference>